<protein>
    <submittedName>
        <fullName evidence="2">Uncharacterized protein</fullName>
    </submittedName>
</protein>
<gene>
    <name evidence="2" type="ORF">EYF80_032247</name>
</gene>
<keyword evidence="3" id="KW-1185">Reference proteome</keyword>
<sequence>MSALGSDRQGGWRAARTLHCPSLSKTESGQSVREMEDLMEDEGDERQMRGGMSKTEDRWLEGEWEWEWLKEGN</sequence>
<reference evidence="2 3" key="1">
    <citation type="submission" date="2019-03" db="EMBL/GenBank/DDBJ databases">
        <title>First draft genome of Liparis tanakae, snailfish: a comprehensive survey of snailfish specific genes.</title>
        <authorList>
            <person name="Kim W."/>
            <person name="Song I."/>
            <person name="Jeong J.-H."/>
            <person name="Kim D."/>
            <person name="Kim S."/>
            <person name="Ryu S."/>
            <person name="Song J.Y."/>
            <person name="Lee S.K."/>
        </authorList>
    </citation>
    <scope>NUCLEOTIDE SEQUENCE [LARGE SCALE GENOMIC DNA]</scope>
    <source>
        <tissue evidence="2">Muscle</tissue>
    </source>
</reference>
<evidence type="ECO:0000313" key="3">
    <source>
        <dbReference type="Proteomes" id="UP000314294"/>
    </source>
</evidence>
<dbReference type="Proteomes" id="UP000314294">
    <property type="component" value="Unassembled WGS sequence"/>
</dbReference>
<evidence type="ECO:0000313" key="2">
    <source>
        <dbReference type="EMBL" id="TNN57523.1"/>
    </source>
</evidence>
<comment type="caution">
    <text evidence="2">The sequence shown here is derived from an EMBL/GenBank/DDBJ whole genome shotgun (WGS) entry which is preliminary data.</text>
</comment>
<proteinExistence type="predicted"/>
<accession>A0A4Z2GXM4</accession>
<feature type="region of interest" description="Disordered" evidence="1">
    <location>
        <begin position="1"/>
        <end position="56"/>
    </location>
</feature>
<organism evidence="2 3">
    <name type="scientific">Liparis tanakae</name>
    <name type="common">Tanaka's snailfish</name>
    <dbReference type="NCBI Taxonomy" id="230148"/>
    <lineage>
        <taxon>Eukaryota</taxon>
        <taxon>Metazoa</taxon>
        <taxon>Chordata</taxon>
        <taxon>Craniata</taxon>
        <taxon>Vertebrata</taxon>
        <taxon>Euteleostomi</taxon>
        <taxon>Actinopterygii</taxon>
        <taxon>Neopterygii</taxon>
        <taxon>Teleostei</taxon>
        <taxon>Neoteleostei</taxon>
        <taxon>Acanthomorphata</taxon>
        <taxon>Eupercaria</taxon>
        <taxon>Perciformes</taxon>
        <taxon>Cottioidei</taxon>
        <taxon>Cottales</taxon>
        <taxon>Liparidae</taxon>
        <taxon>Liparis</taxon>
    </lineage>
</organism>
<evidence type="ECO:0000256" key="1">
    <source>
        <dbReference type="SAM" id="MobiDB-lite"/>
    </source>
</evidence>
<dbReference type="EMBL" id="SRLO01000403">
    <property type="protein sequence ID" value="TNN57523.1"/>
    <property type="molecule type" value="Genomic_DNA"/>
</dbReference>
<dbReference type="AlphaFoldDB" id="A0A4Z2GXM4"/>
<name>A0A4Z2GXM4_9TELE</name>